<dbReference type="EMBL" id="CAJNOO010001270">
    <property type="protein sequence ID" value="CAF1125684.1"/>
    <property type="molecule type" value="Genomic_DNA"/>
</dbReference>
<comment type="caution">
    <text evidence="10">The sequence shown here is derived from an EMBL/GenBank/DDBJ whole genome shotgun (WGS) entry which is preliminary data.</text>
</comment>
<evidence type="ECO:0000256" key="3">
    <source>
        <dbReference type="ARBA" id="ARBA00022729"/>
    </source>
</evidence>
<dbReference type="InterPro" id="IPR051836">
    <property type="entry name" value="Kremen_rcpt"/>
</dbReference>
<keyword evidence="5 8" id="KW-0472">Membrane</keyword>
<gene>
    <name evidence="10" type="ORF">RFH988_LOCUS20592</name>
</gene>
<dbReference type="Proteomes" id="UP000663882">
    <property type="component" value="Unassembled WGS sequence"/>
</dbReference>
<keyword evidence="2 8" id="KW-0812">Transmembrane</keyword>
<feature type="region of interest" description="Disordered" evidence="7">
    <location>
        <begin position="783"/>
        <end position="845"/>
    </location>
</feature>
<feature type="compositionally biased region" description="Polar residues" evidence="7">
    <location>
        <begin position="652"/>
        <end position="664"/>
    </location>
</feature>
<keyword evidence="3" id="KW-0732">Signal</keyword>
<dbReference type="PANTHER" id="PTHR24269:SF16">
    <property type="entry name" value="PROTEIN SLG1"/>
    <property type="match status" value="1"/>
</dbReference>
<dbReference type="Pfam" id="PF01822">
    <property type="entry name" value="WSC"/>
    <property type="match status" value="2"/>
</dbReference>
<comment type="subcellular location">
    <subcellularLocation>
        <location evidence="1">Membrane</location>
        <topology evidence="1">Single-pass membrane protein</topology>
    </subcellularLocation>
</comment>
<evidence type="ECO:0000313" key="10">
    <source>
        <dbReference type="EMBL" id="CAF1125684.1"/>
    </source>
</evidence>
<evidence type="ECO:0000256" key="2">
    <source>
        <dbReference type="ARBA" id="ARBA00022692"/>
    </source>
</evidence>
<name>A0A814QVK3_9BILA</name>
<evidence type="ECO:0000313" key="11">
    <source>
        <dbReference type="Proteomes" id="UP000663882"/>
    </source>
</evidence>
<dbReference type="PROSITE" id="PS51212">
    <property type="entry name" value="WSC"/>
    <property type="match status" value="2"/>
</dbReference>
<evidence type="ECO:0000256" key="7">
    <source>
        <dbReference type="SAM" id="MobiDB-lite"/>
    </source>
</evidence>
<feature type="compositionally biased region" description="Polar residues" evidence="7">
    <location>
        <begin position="783"/>
        <end position="797"/>
    </location>
</feature>
<feature type="compositionally biased region" description="Basic and acidic residues" evidence="7">
    <location>
        <begin position="665"/>
        <end position="675"/>
    </location>
</feature>
<keyword evidence="6" id="KW-0325">Glycoprotein</keyword>
<accession>A0A814QVK3</accession>
<dbReference type="PANTHER" id="PTHR24269">
    <property type="entry name" value="KREMEN PROTEIN"/>
    <property type="match status" value="1"/>
</dbReference>
<dbReference type="SMART" id="SM00321">
    <property type="entry name" value="WSC"/>
    <property type="match status" value="2"/>
</dbReference>
<reference evidence="10" key="1">
    <citation type="submission" date="2021-02" db="EMBL/GenBank/DDBJ databases">
        <authorList>
            <person name="Nowell W R."/>
        </authorList>
    </citation>
    <scope>NUCLEOTIDE SEQUENCE</scope>
</reference>
<evidence type="ECO:0000256" key="1">
    <source>
        <dbReference type="ARBA" id="ARBA00004167"/>
    </source>
</evidence>
<feature type="compositionally biased region" description="Basic residues" evidence="7">
    <location>
        <begin position="830"/>
        <end position="839"/>
    </location>
</feature>
<sequence length="1051" mass="117794">MVELIIKNESHCTPQIDKLIVDKYPISFTHRTSNHYLGCFIDQIGNRDLNIFISDYELLTPQQCILACQEQNFPYAGIQHGNECRCGRQYGKYGRVSNDECIYNCLTSEKCGGHNRNSIYSVFNSIDTYSYTCQNNLIGYQGCFDSITLKIGMGIVYSIEECIKRCSIKYSYAGIMNGNLCHCGNDLNQPLSNSNLCNIQCYKSSTDMTIGCCGGLRVLSVYNIKNYQSLSRKDLSETMIRVNESTYSSSYTTAASSTSTIITSIPMNNSISLYTASVVAVTSQPLITTSSSLLILSLLNSTITNNSSTSMSQSVSFTTSNMHNIYTSVYSSLLMSNVTSTTPTSSTNTVKTLITTSHLNTSIIPTLTDTSTLVVISTIANMSQSSTNPITTAMSLFGNNSISAVKSNTDVTTQITVTTQSSVTNASNLSIAISQTVNSTLSTTTISILPRATIDASFLMSTIIIAPLNQNFTPTDNNTRQSIRQGLIRTINFAFNCLTNSTYPNCTQPRQRIKRQICSSGYDVNLLPDITEISNSTPRKYKVDYSVSDLCNSGALLSAIQVKTATDRLLPQQIIDTLGYNYDGELIRSTTNDSGQTSPTDRKLWLIGAILGPIGFVLLLIFVFCYLHYKCRPRPKNRALTKPVNNAPPASARSTNYKTMSNESITEKPTSEKTIHALIQNDPLVGTGTSSRRLTPSESEKSSTHTPRHSVSADIPLDEIRRQNDVERWRNKLRLQEKFQQSPIKFQDSSVPNTNRSSLSQYDNQAFEHDIPKINIQPADNIVSTHSPRHMPQTTESEVGRTKLHRLLDEVLDKADSEKSYNPDSESERQKRRRQRRRINSVSDDHKILPLYDKNQQISHIPVIPQVSQRPDPSIIRLYYDPYEAGDRAHDIARFTPVELIPKYSIDDQQNNQYSSRSNPPLFFDDSVIADRAATATDAYATPKRLAKTRIETDREAMMRHDNGRIDQRQHKFKDDPAYIDKISKDRDGYRTQARNVWMESEINNDPLRRNDYRDEYLTATQSVLNTKNIISSIHNELQHITSRSSGDYHA</sequence>
<feature type="domain" description="WSC" evidence="9">
    <location>
        <begin position="137"/>
        <end position="225"/>
    </location>
</feature>
<evidence type="ECO:0000256" key="4">
    <source>
        <dbReference type="ARBA" id="ARBA00022989"/>
    </source>
</evidence>
<protein>
    <recommendedName>
        <fullName evidence="9">WSC domain-containing protein</fullName>
    </recommendedName>
</protein>
<evidence type="ECO:0000259" key="9">
    <source>
        <dbReference type="PROSITE" id="PS51212"/>
    </source>
</evidence>
<feature type="region of interest" description="Disordered" evidence="7">
    <location>
        <begin position="640"/>
        <end position="718"/>
    </location>
</feature>
<feature type="transmembrane region" description="Helical" evidence="8">
    <location>
        <begin position="604"/>
        <end position="629"/>
    </location>
</feature>
<feature type="compositionally biased region" description="Polar residues" evidence="7">
    <location>
        <begin position="687"/>
        <end position="697"/>
    </location>
</feature>
<evidence type="ECO:0000256" key="5">
    <source>
        <dbReference type="ARBA" id="ARBA00023136"/>
    </source>
</evidence>
<feature type="compositionally biased region" description="Basic and acidic residues" evidence="7">
    <location>
        <begin position="798"/>
        <end position="829"/>
    </location>
</feature>
<organism evidence="10 11">
    <name type="scientific">Rotaria sordida</name>
    <dbReference type="NCBI Taxonomy" id="392033"/>
    <lineage>
        <taxon>Eukaryota</taxon>
        <taxon>Metazoa</taxon>
        <taxon>Spiralia</taxon>
        <taxon>Gnathifera</taxon>
        <taxon>Rotifera</taxon>
        <taxon>Eurotatoria</taxon>
        <taxon>Bdelloidea</taxon>
        <taxon>Philodinida</taxon>
        <taxon>Philodinidae</taxon>
        <taxon>Rotaria</taxon>
    </lineage>
</organism>
<feature type="domain" description="WSC" evidence="9">
    <location>
        <begin position="33"/>
        <end position="123"/>
    </location>
</feature>
<proteinExistence type="predicted"/>
<dbReference type="OrthoDB" id="10043391at2759"/>
<evidence type="ECO:0000256" key="6">
    <source>
        <dbReference type="ARBA" id="ARBA00023180"/>
    </source>
</evidence>
<keyword evidence="4 8" id="KW-1133">Transmembrane helix</keyword>
<dbReference type="InterPro" id="IPR002889">
    <property type="entry name" value="WSC_carb-bd"/>
</dbReference>
<dbReference type="GO" id="GO:0005886">
    <property type="term" value="C:plasma membrane"/>
    <property type="evidence" value="ECO:0007669"/>
    <property type="project" value="TreeGrafter"/>
</dbReference>
<dbReference type="AlphaFoldDB" id="A0A814QVK3"/>
<evidence type="ECO:0000256" key="8">
    <source>
        <dbReference type="SAM" id="Phobius"/>
    </source>
</evidence>